<evidence type="ECO:0000259" key="3">
    <source>
        <dbReference type="Pfam" id="PF19305"/>
    </source>
</evidence>
<dbReference type="GO" id="GO:0016829">
    <property type="term" value="F:lyase activity"/>
    <property type="evidence" value="ECO:0007669"/>
    <property type="project" value="InterPro"/>
</dbReference>
<dbReference type="InterPro" id="IPR045337">
    <property type="entry name" value="MmgE_PrpD_C"/>
</dbReference>
<dbReference type="InterPro" id="IPR005656">
    <property type="entry name" value="MmgE_PrpD"/>
</dbReference>
<feature type="domain" description="MmgE/PrpD N-terminal" evidence="2">
    <location>
        <begin position="6"/>
        <end position="240"/>
    </location>
</feature>
<dbReference type="PANTHER" id="PTHR16943">
    <property type="entry name" value="2-METHYLCITRATE DEHYDRATASE-RELATED"/>
    <property type="match status" value="1"/>
</dbReference>
<proteinExistence type="inferred from homology"/>
<dbReference type="RefSeq" id="WP_066411670.1">
    <property type="nucleotide sequence ID" value="NZ_FKBS01000014.1"/>
</dbReference>
<dbReference type="PANTHER" id="PTHR16943:SF8">
    <property type="entry name" value="2-METHYLCITRATE DEHYDRATASE"/>
    <property type="match status" value="1"/>
</dbReference>
<protein>
    <submittedName>
        <fullName evidence="4">Catabolic enzyme</fullName>
    </submittedName>
</protein>
<reference evidence="4 5" key="1">
    <citation type="submission" date="2016-03" db="EMBL/GenBank/DDBJ databases">
        <authorList>
            <consortium name="Pathogen Informatics"/>
        </authorList>
    </citation>
    <scope>NUCLEOTIDE SEQUENCE [LARGE SCALE GENOMIC DNA]</scope>
    <source>
        <strain evidence="4 5">NCTC13364</strain>
    </source>
</reference>
<dbReference type="EMBL" id="FKBS01000014">
    <property type="protein sequence ID" value="SAI28005.1"/>
    <property type="molecule type" value="Genomic_DNA"/>
</dbReference>
<evidence type="ECO:0000259" key="2">
    <source>
        <dbReference type="Pfam" id="PF03972"/>
    </source>
</evidence>
<gene>
    <name evidence="4" type="ORF">SAMEA1982600_02212</name>
</gene>
<organism evidence="4 5">
    <name type="scientific">Bordetella ansorpii</name>
    <dbReference type="NCBI Taxonomy" id="288768"/>
    <lineage>
        <taxon>Bacteria</taxon>
        <taxon>Pseudomonadati</taxon>
        <taxon>Pseudomonadota</taxon>
        <taxon>Betaproteobacteria</taxon>
        <taxon>Burkholderiales</taxon>
        <taxon>Alcaligenaceae</taxon>
        <taxon>Bordetella</taxon>
    </lineage>
</organism>
<feature type="domain" description="MmgE/PrpD C-terminal" evidence="3">
    <location>
        <begin position="263"/>
        <end position="384"/>
    </location>
</feature>
<comment type="similarity">
    <text evidence="1">Belongs to the PrpD family.</text>
</comment>
<dbReference type="Gene3D" id="3.30.1330.120">
    <property type="entry name" value="2-methylcitrate dehydratase PrpD"/>
    <property type="match status" value="1"/>
</dbReference>
<accession>A0A157P364</accession>
<dbReference type="Gene3D" id="1.10.4100.10">
    <property type="entry name" value="2-methylcitrate dehydratase PrpD"/>
    <property type="match status" value="1"/>
</dbReference>
<dbReference type="InterPro" id="IPR042188">
    <property type="entry name" value="MmgE/PrpD_sf_2"/>
</dbReference>
<sequence>MTHTEALAARFSALEYEDLPPSVVQKLEACLLYGLTMSATAPAQPILDAAVLAVCQTPGNALLLVDGQRRNAADAAYANAFRMCARGQNDTFQDIYAHPGCIVIPVVLALGQERGISGREMFSAMAAGYEALACVAAGYASAVVQRRFRATSVFGVIAATAAAARVLRLDADHTAHALALATQQAAGTMQCWTEGSPEWRLQVATASRAGIVCATLAAHGYTAARQSLEGDSGLYRTFAGMAPRDATPLSWQTPTVIFKPLPGCLINQAPLYMLLALRRQHGLDAAQVDHVDVVLSSKNEAYPGINRHGPFETPTGAIMSCPFMLAVGLRDGTLRMSDFDLRYAEDDIHALSQSIRVYADDQLPDWGATVSVHLKDGRTVQDTMTDPSRFSFTWDETDTLLATMAAQWPWPDGADRHARLRAAVSALDTSRHLDDLLNILVA</sequence>
<dbReference type="Pfam" id="PF19305">
    <property type="entry name" value="MmgE_PrpD_C"/>
    <property type="match status" value="1"/>
</dbReference>
<evidence type="ECO:0000313" key="5">
    <source>
        <dbReference type="Proteomes" id="UP000077037"/>
    </source>
</evidence>
<evidence type="ECO:0000256" key="1">
    <source>
        <dbReference type="ARBA" id="ARBA00006174"/>
    </source>
</evidence>
<dbReference type="SUPFAM" id="SSF103378">
    <property type="entry name" value="2-methylcitrate dehydratase PrpD"/>
    <property type="match status" value="1"/>
</dbReference>
<name>A0A157P364_9BORD</name>
<evidence type="ECO:0000313" key="4">
    <source>
        <dbReference type="EMBL" id="SAI28005.1"/>
    </source>
</evidence>
<dbReference type="Proteomes" id="UP000077037">
    <property type="component" value="Unassembled WGS sequence"/>
</dbReference>
<dbReference type="InterPro" id="IPR036148">
    <property type="entry name" value="MmgE/PrpD_sf"/>
</dbReference>
<dbReference type="InterPro" id="IPR045336">
    <property type="entry name" value="MmgE_PrpD_N"/>
</dbReference>
<dbReference type="Pfam" id="PF03972">
    <property type="entry name" value="MmgE_PrpD_N"/>
    <property type="match status" value="1"/>
</dbReference>
<dbReference type="InterPro" id="IPR042183">
    <property type="entry name" value="MmgE/PrpD_sf_1"/>
</dbReference>
<dbReference type="AlphaFoldDB" id="A0A157P364"/>